<dbReference type="CDD" id="cd06130">
    <property type="entry name" value="DNA_pol_III_epsilon_like"/>
    <property type="match status" value="1"/>
</dbReference>
<evidence type="ECO:0000313" key="4">
    <source>
        <dbReference type="Proteomes" id="UP000000387"/>
    </source>
</evidence>
<keyword evidence="1 3" id="KW-0378">Hydrolase</keyword>
<dbReference type="PANTHER" id="PTHR30231">
    <property type="entry name" value="DNA POLYMERASE III SUBUNIT EPSILON"/>
    <property type="match status" value="1"/>
</dbReference>
<dbReference type="GO" id="GO:0005829">
    <property type="term" value="C:cytosol"/>
    <property type="evidence" value="ECO:0007669"/>
    <property type="project" value="TreeGrafter"/>
</dbReference>
<dbReference type="SMART" id="SM00479">
    <property type="entry name" value="EXOIII"/>
    <property type="match status" value="1"/>
</dbReference>
<dbReference type="InterPro" id="IPR013520">
    <property type="entry name" value="Ribonucl_H"/>
</dbReference>
<sequence length="409" mass="46465">MEFTLDFLRALFNLIKNIQRSLTGSHPVSQLNLSHESTSFATEPETIIENTWVIPTYQGRAICDYTEDIARYKREGNLNEALALALECVNSMRDAALSNHDYVMEYYVVQAAILQHKMKQYANEVDLIKGWLDEGIPPAREDHRLDLLKRLAKAQELLAKQQSQDPTPYNREWKELRAQEVELKERIKAGYSPYTTARHAELKLNSGSSHSSGIKWTKPTRIRKRTSSSYIPTPELLAASTYVAVDFETANSVSGASACQIALIKVQNGLVVDRLVSYLKPPAELRRFEFTHLHGISARTVRVAPTWVEVLPAITAFIGSFPVYAHNASFDSKVWQELDDYYNVHTVPTHFFCTYRMAKKALPHLENHKLPTVIKACAPKFKLKHHKADSDAEACAYIVLFFQTYGFEA</sequence>
<proteinExistence type="predicted"/>
<dbReference type="SUPFAM" id="SSF53098">
    <property type="entry name" value="Ribonuclease H-like"/>
    <property type="match status" value="1"/>
</dbReference>
<evidence type="ECO:0000313" key="3">
    <source>
        <dbReference type="EMBL" id="ADP41312.1"/>
    </source>
</evidence>
<keyword evidence="1 3" id="KW-0540">Nuclease</keyword>
<accession>E3H202</accession>
<organism evidence="3 4">
    <name type="scientific">Rothia dentocariosa (strain ATCC 17931 / CDC X599 / XDIA)</name>
    <dbReference type="NCBI Taxonomy" id="762948"/>
    <lineage>
        <taxon>Bacteria</taxon>
        <taxon>Bacillati</taxon>
        <taxon>Actinomycetota</taxon>
        <taxon>Actinomycetes</taxon>
        <taxon>Micrococcales</taxon>
        <taxon>Micrococcaceae</taxon>
        <taxon>Rothia</taxon>
    </lineage>
</organism>
<gene>
    <name evidence="3" type="ordered locus">HMPREF0733_11855</name>
</gene>
<evidence type="ECO:0000256" key="1">
    <source>
        <dbReference type="ARBA" id="ARBA00022839"/>
    </source>
</evidence>
<reference evidence="4" key="1">
    <citation type="submission" date="2010-10" db="EMBL/GenBank/DDBJ databases">
        <title>The complete genome of Rothia dentocariosa ATCC 17931.</title>
        <authorList>
            <person name="Muzny D."/>
            <person name="Qin X."/>
            <person name="Buhay C."/>
            <person name="Dugan-Rocha S."/>
            <person name="Ding Y."/>
            <person name="Chen G."/>
            <person name="Hawes A."/>
            <person name="Holder M."/>
            <person name="Jhangiani S."/>
            <person name="Johnson A."/>
            <person name="Khan Z."/>
            <person name="Li Z."/>
            <person name="Liu W."/>
            <person name="Liu X."/>
            <person name="Perez L."/>
            <person name="Shen H."/>
            <person name="Wang Q."/>
            <person name="Watt J."/>
            <person name="Xi L."/>
            <person name="Xin Y."/>
            <person name="Zhou J."/>
            <person name="Deng J."/>
            <person name="Jiang H."/>
            <person name="Liu Y."/>
            <person name="Qu J."/>
            <person name="Song X.-Z."/>
            <person name="Zhang L."/>
            <person name="Villasana D."/>
            <person name="Johnson A."/>
            <person name="Liu J."/>
            <person name="Liyanage D."/>
            <person name="Lorensuhewa L."/>
            <person name="Robinson T."/>
            <person name="Song A."/>
            <person name="Song B.-B."/>
            <person name="Dinh H."/>
            <person name="Thornton R."/>
            <person name="Coyle M."/>
            <person name="Francisco L."/>
            <person name="Jackson L."/>
            <person name="Javaid M."/>
            <person name="Korchina V."/>
            <person name="Kovar C."/>
            <person name="Mata R."/>
            <person name="Mathew T."/>
            <person name="Ngo R."/>
            <person name="Nguyen L."/>
            <person name="Nguyen N."/>
            <person name="Okwuonu G."/>
            <person name="Ongeri F."/>
            <person name="Pham C."/>
            <person name="Simmons D."/>
            <person name="Wilczek-Boney K."/>
            <person name="Hale W."/>
            <person name="Jakkamsetti A."/>
            <person name="Pham P."/>
            <person name="Ruth R."/>
            <person name="San Lucas F."/>
            <person name="Warren J."/>
            <person name="Zhang J."/>
            <person name="Zhao Z."/>
            <person name="Zhou C."/>
            <person name="Zhu D."/>
            <person name="Lee S."/>
            <person name="Bess C."/>
            <person name="Blankenburg K."/>
            <person name="Forbes L."/>
            <person name="Fu Q."/>
            <person name="Gubbala S."/>
            <person name="Hirani K."/>
            <person name="Jayaseelan J.C."/>
            <person name="Lara F."/>
            <person name="Munidasa M."/>
            <person name="Palculict T."/>
            <person name="Patil S."/>
            <person name="Pu L.-L."/>
            <person name="Saada N."/>
            <person name="Tang L."/>
            <person name="Weissenberger G."/>
            <person name="Zhu Y."/>
            <person name="Hemphill L."/>
            <person name="Shang Y."/>
            <person name="Youmans B."/>
            <person name="Ayvaz T."/>
            <person name="Ross M."/>
            <person name="Santibanez J."/>
            <person name="Aqrawi P."/>
            <person name="Gross S."/>
            <person name="Joshi V."/>
            <person name="Fowler G."/>
            <person name="Nazareth L."/>
            <person name="Reid J."/>
            <person name="Worley K."/>
            <person name="Petrosino J."/>
            <person name="Highlander S."/>
            <person name="Gibbs R."/>
        </authorList>
    </citation>
    <scope>NUCLEOTIDE SEQUENCE [LARGE SCALE GENOMIC DNA]</scope>
    <source>
        <strain evidence="4">ATCC 17931 / CDC X599 / XDIA</strain>
    </source>
</reference>
<dbReference type="GO" id="GO:0008408">
    <property type="term" value="F:3'-5' exonuclease activity"/>
    <property type="evidence" value="ECO:0007669"/>
    <property type="project" value="TreeGrafter"/>
</dbReference>
<dbReference type="Gene3D" id="3.30.420.10">
    <property type="entry name" value="Ribonuclease H-like superfamily/Ribonuclease H"/>
    <property type="match status" value="1"/>
</dbReference>
<dbReference type="eggNOG" id="COG0847">
    <property type="taxonomic scope" value="Bacteria"/>
</dbReference>
<feature type="domain" description="Exonuclease" evidence="2">
    <location>
        <begin position="241"/>
        <end position="408"/>
    </location>
</feature>
<dbReference type="HOGENOM" id="CLU_039617_0_0_11"/>
<dbReference type="PANTHER" id="PTHR30231:SF42">
    <property type="entry name" value="EXONUCLEASE"/>
    <property type="match status" value="1"/>
</dbReference>
<protein>
    <submittedName>
        <fullName evidence="3">Exonuclease</fullName>
    </submittedName>
</protein>
<dbReference type="Pfam" id="PF00929">
    <property type="entry name" value="RNase_T"/>
    <property type="match status" value="1"/>
</dbReference>
<dbReference type="FunFam" id="3.30.420.10:FF:000045">
    <property type="entry name" value="3'-5' exonuclease DinG"/>
    <property type="match status" value="1"/>
</dbReference>
<dbReference type="EMBL" id="CP002280">
    <property type="protein sequence ID" value="ADP41312.1"/>
    <property type="molecule type" value="Genomic_DNA"/>
</dbReference>
<dbReference type="InterPro" id="IPR036397">
    <property type="entry name" value="RNaseH_sf"/>
</dbReference>
<dbReference type="Proteomes" id="UP000000387">
    <property type="component" value="Chromosome"/>
</dbReference>
<dbReference type="KEGG" id="rdn:HMPREF0733_11855"/>
<dbReference type="GO" id="GO:0003676">
    <property type="term" value="F:nucleic acid binding"/>
    <property type="evidence" value="ECO:0007669"/>
    <property type="project" value="InterPro"/>
</dbReference>
<keyword evidence="1 3" id="KW-0269">Exonuclease</keyword>
<dbReference type="InterPro" id="IPR012337">
    <property type="entry name" value="RNaseH-like_sf"/>
</dbReference>
<name>E3H202_ROTDC</name>
<dbReference type="AlphaFoldDB" id="E3H202"/>
<evidence type="ECO:0000259" key="2">
    <source>
        <dbReference type="SMART" id="SM00479"/>
    </source>
</evidence>